<dbReference type="AlphaFoldDB" id="A0A8D9AX58"/>
<proteinExistence type="predicted"/>
<organism evidence="1">
    <name type="scientific">Cacopsylla melanoneura</name>
    <dbReference type="NCBI Taxonomy" id="428564"/>
    <lineage>
        <taxon>Eukaryota</taxon>
        <taxon>Metazoa</taxon>
        <taxon>Ecdysozoa</taxon>
        <taxon>Arthropoda</taxon>
        <taxon>Hexapoda</taxon>
        <taxon>Insecta</taxon>
        <taxon>Pterygota</taxon>
        <taxon>Neoptera</taxon>
        <taxon>Paraneoptera</taxon>
        <taxon>Hemiptera</taxon>
        <taxon>Sternorrhyncha</taxon>
        <taxon>Psylloidea</taxon>
        <taxon>Psyllidae</taxon>
        <taxon>Psyllinae</taxon>
        <taxon>Cacopsylla</taxon>
    </lineage>
</organism>
<name>A0A8D9AX58_9HEMI</name>
<dbReference type="EMBL" id="HBUF01594868">
    <property type="protein sequence ID" value="CAG6774468.1"/>
    <property type="molecule type" value="Transcribed_RNA"/>
</dbReference>
<accession>A0A8D9AX58</accession>
<protein>
    <submittedName>
        <fullName evidence="1">Uncharacterized protein</fullName>
    </submittedName>
</protein>
<sequence>MISFRISSNCPISSHASRFTKKPIVIVTLVLDFSSSRSLLSVSTIWKLFTTRPSCTALSTSKNFFFAMVIRPAFSWGFEPSHRIRWSLLWVSTGFPGTTLVLKRSSGQTDCITCSRALQSPLSAFCI</sequence>
<evidence type="ECO:0000313" key="1">
    <source>
        <dbReference type="EMBL" id="CAG6774468.1"/>
    </source>
</evidence>
<reference evidence="1" key="1">
    <citation type="submission" date="2021-05" db="EMBL/GenBank/DDBJ databases">
        <authorList>
            <person name="Alioto T."/>
            <person name="Alioto T."/>
            <person name="Gomez Garrido J."/>
        </authorList>
    </citation>
    <scope>NUCLEOTIDE SEQUENCE</scope>
</reference>